<evidence type="ECO:0000313" key="2">
    <source>
        <dbReference type="Proteomes" id="UP000076574"/>
    </source>
</evidence>
<accession>A0A163XCG7</accession>
<gene>
    <name evidence="1" type="ORF">A4A58_18510</name>
</gene>
<proteinExistence type="predicted"/>
<reference evidence="1 2" key="1">
    <citation type="submission" date="2016-03" db="EMBL/GenBank/DDBJ databases">
        <title>Microsymbionts genomes from the relict species Vavilovia formosa (Stev.) Fed.</title>
        <authorList>
            <person name="Kopat V."/>
            <person name="Chirak E."/>
            <person name="Kimeklis A."/>
            <person name="Andronov E."/>
        </authorList>
    </citation>
    <scope>NUCLEOTIDE SEQUENCE [LARGE SCALE GENOMIC DNA]</scope>
    <source>
        <strain evidence="1 2">Vaf07</strain>
    </source>
</reference>
<organism evidence="1 2">
    <name type="scientific">Tardiphaga robiniae</name>
    <dbReference type="NCBI Taxonomy" id="943830"/>
    <lineage>
        <taxon>Bacteria</taxon>
        <taxon>Pseudomonadati</taxon>
        <taxon>Pseudomonadota</taxon>
        <taxon>Alphaproteobacteria</taxon>
        <taxon>Hyphomicrobiales</taxon>
        <taxon>Nitrobacteraceae</taxon>
        <taxon>Tardiphaga</taxon>
    </lineage>
</organism>
<sequence>MPIDFLDQIFHKKIDDLTEVSLIGPLFDHEARVSCESFKFFSQLTIISSYTFCDLDVHLVSIVDRDSGYISEFKLKHRFVLIDAIDHFTIQINDDRLLLSVHDRPLEHFAVVRTFGF</sequence>
<comment type="caution">
    <text evidence="1">The sequence shown here is derived from an EMBL/GenBank/DDBJ whole genome shotgun (WGS) entry which is preliminary data.</text>
</comment>
<dbReference type="AlphaFoldDB" id="A0A163XCG7"/>
<dbReference type="Proteomes" id="UP000076574">
    <property type="component" value="Unassembled WGS sequence"/>
</dbReference>
<keyword evidence="2" id="KW-1185">Reference proteome</keyword>
<name>A0A163XCG7_9BRAD</name>
<evidence type="ECO:0000313" key="1">
    <source>
        <dbReference type="EMBL" id="KZD20720.1"/>
    </source>
</evidence>
<dbReference type="EMBL" id="LVYV01000055">
    <property type="protein sequence ID" value="KZD20720.1"/>
    <property type="molecule type" value="Genomic_DNA"/>
</dbReference>
<protein>
    <submittedName>
        <fullName evidence="1">Uncharacterized protein</fullName>
    </submittedName>
</protein>